<dbReference type="PANTHER" id="PTHR39200:SF1">
    <property type="entry name" value="AUTO-TRANSPORTER ADHESIN HEAD GIN DOMAIN-CONTAINING PROTEIN-RELATED"/>
    <property type="match status" value="1"/>
</dbReference>
<feature type="domain" description="Putative auto-transporter adhesin head GIN" evidence="1">
    <location>
        <begin position="85"/>
        <end position="247"/>
    </location>
</feature>
<proteinExistence type="predicted"/>
<dbReference type="EMBL" id="CP036401">
    <property type="protein sequence ID" value="QBI02754.1"/>
    <property type="molecule type" value="Genomic_DNA"/>
</dbReference>
<name>A0ABX5RWX2_9BURK</name>
<dbReference type="Proteomes" id="UP000292307">
    <property type="component" value="Chromosome"/>
</dbReference>
<dbReference type="PANTHER" id="PTHR39200">
    <property type="entry name" value="HYPOTHETICAL EXPORTED PROTEIN"/>
    <property type="match status" value="1"/>
</dbReference>
<sequence>MPSRQVSSRKGICRVSCNSAPKNGVLSQSPPIRPAAALESHHHTTQQKVPAMRPALSRTLACSLLLSTLFAAPAHGAEDARQLGAFRAIAIRGPINIEVRAGQAQSVKVVGRPEFIGKVLTSVKADELKIDYAEKNNASVKDGDKIVITVPSLVKCVVEGAGQVVIDNVKEERLDLQFEGAGRMEAKGSAKWLRLKARGVGEVTTEHLKAERADVNFEGIGDVKVHASQTLNAVVRGMGSLTYFGKPKSLNKSVSGIGNVTAGD</sequence>
<gene>
    <name evidence="2" type="ORF">EYF70_19295</name>
</gene>
<accession>A0ABX5RWX2</accession>
<dbReference type="InterPro" id="IPR021255">
    <property type="entry name" value="DUF2807"/>
</dbReference>
<reference evidence="2 3" key="1">
    <citation type="submission" date="2019-02" db="EMBL/GenBank/DDBJ databases">
        <title>Draft Genome Sequences of Six Type Strains of the Genus Massilia.</title>
        <authorList>
            <person name="Miess H."/>
            <person name="Frediansyhah A."/>
            <person name="Gross H."/>
        </authorList>
    </citation>
    <scope>NUCLEOTIDE SEQUENCE [LARGE SCALE GENOMIC DNA]</scope>
    <source>
        <strain evidence="2 3">DSM 17472</strain>
    </source>
</reference>
<evidence type="ECO:0000313" key="2">
    <source>
        <dbReference type="EMBL" id="QBI02754.1"/>
    </source>
</evidence>
<dbReference type="Pfam" id="PF10988">
    <property type="entry name" value="DUF2807"/>
    <property type="match status" value="1"/>
</dbReference>
<evidence type="ECO:0000313" key="3">
    <source>
        <dbReference type="Proteomes" id="UP000292307"/>
    </source>
</evidence>
<keyword evidence="3" id="KW-1185">Reference proteome</keyword>
<organism evidence="2 3">
    <name type="scientific">Pseudoduganella albidiflava</name>
    <dbReference type="NCBI Taxonomy" id="321983"/>
    <lineage>
        <taxon>Bacteria</taxon>
        <taxon>Pseudomonadati</taxon>
        <taxon>Pseudomonadota</taxon>
        <taxon>Betaproteobacteria</taxon>
        <taxon>Burkholderiales</taxon>
        <taxon>Oxalobacteraceae</taxon>
        <taxon>Telluria group</taxon>
        <taxon>Pseudoduganella</taxon>
    </lineage>
</organism>
<evidence type="ECO:0000259" key="1">
    <source>
        <dbReference type="Pfam" id="PF10988"/>
    </source>
</evidence>
<dbReference type="Gene3D" id="2.160.20.120">
    <property type="match status" value="1"/>
</dbReference>
<protein>
    <submittedName>
        <fullName evidence="2">DUF2807 domain-containing protein</fullName>
    </submittedName>
</protein>